<comment type="subcellular location">
    <subcellularLocation>
        <location evidence="1">Nucleus</location>
    </subcellularLocation>
</comment>
<organism evidence="7 8">
    <name type="scientific">Daedalea quercina L-15889</name>
    <dbReference type="NCBI Taxonomy" id="1314783"/>
    <lineage>
        <taxon>Eukaryota</taxon>
        <taxon>Fungi</taxon>
        <taxon>Dikarya</taxon>
        <taxon>Basidiomycota</taxon>
        <taxon>Agaricomycotina</taxon>
        <taxon>Agaricomycetes</taxon>
        <taxon>Polyporales</taxon>
        <taxon>Fomitopsis</taxon>
    </lineage>
</organism>
<evidence type="ECO:0000256" key="2">
    <source>
        <dbReference type="ARBA" id="ARBA00023015"/>
    </source>
</evidence>
<name>A0A165PEB0_9APHY</name>
<dbReference type="OrthoDB" id="436852at2759"/>
<evidence type="ECO:0000256" key="1">
    <source>
        <dbReference type="ARBA" id="ARBA00004123"/>
    </source>
</evidence>
<gene>
    <name evidence="7" type="ORF">DAEQUDRAFT_693189</name>
</gene>
<accession>A0A165PEB0</accession>
<feature type="compositionally biased region" description="Basic and acidic residues" evidence="5">
    <location>
        <begin position="168"/>
        <end position="187"/>
    </location>
</feature>
<dbReference type="STRING" id="1314783.A0A165PEB0"/>
<evidence type="ECO:0000313" key="7">
    <source>
        <dbReference type="EMBL" id="KZT68102.1"/>
    </source>
</evidence>
<dbReference type="Pfam" id="PF07524">
    <property type="entry name" value="Bromo_TP"/>
    <property type="match status" value="1"/>
</dbReference>
<evidence type="ECO:0000256" key="5">
    <source>
        <dbReference type="SAM" id="MobiDB-lite"/>
    </source>
</evidence>
<evidence type="ECO:0000256" key="4">
    <source>
        <dbReference type="ARBA" id="ARBA00023242"/>
    </source>
</evidence>
<evidence type="ECO:0000256" key="3">
    <source>
        <dbReference type="ARBA" id="ARBA00023163"/>
    </source>
</evidence>
<feature type="region of interest" description="Disordered" evidence="5">
    <location>
        <begin position="486"/>
        <end position="505"/>
    </location>
</feature>
<dbReference type="GO" id="GO:0005634">
    <property type="term" value="C:nucleus"/>
    <property type="evidence" value="ECO:0007669"/>
    <property type="project" value="UniProtKB-SubCell"/>
</dbReference>
<feature type="compositionally biased region" description="Polar residues" evidence="5">
    <location>
        <begin position="280"/>
        <end position="291"/>
    </location>
</feature>
<feature type="domain" description="Bromodomain associated" evidence="6">
    <location>
        <begin position="2"/>
        <end position="78"/>
    </location>
</feature>
<keyword evidence="3" id="KW-0804">Transcription</keyword>
<dbReference type="GO" id="GO:0046982">
    <property type="term" value="F:protein heterodimerization activity"/>
    <property type="evidence" value="ECO:0007669"/>
    <property type="project" value="InterPro"/>
</dbReference>
<dbReference type="SMART" id="SM00576">
    <property type="entry name" value="BTP"/>
    <property type="match status" value="1"/>
</dbReference>
<reference evidence="7 8" key="1">
    <citation type="journal article" date="2016" name="Mol. Biol. Evol.">
        <title>Comparative Genomics of Early-Diverging Mushroom-Forming Fungi Provides Insights into the Origins of Lignocellulose Decay Capabilities.</title>
        <authorList>
            <person name="Nagy L.G."/>
            <person name="Riley R."/>
            <person name="Tritt A."/>
            <person name="Adam C."/>
            <person name="Daum C."/>
            <person name="Floudas D."/>
            <person name="Sun H."/>
            <person name="Yadav J.S."/>
            <person name="Pangilinan J."/>
            <person name="Larsson K.H."/>
            <person name="Matsuura K."/>
            <person name="Barry K."/>
            <person name="Labutti K."/>
            <person name="Kuo R."/>
            <person name="Ohm R.A."/>
            <person name="Bhattacharya S.S."/>
            <person name="Shirouzu T."/>
            <person name="Yoshinaga Y."/>
            <person name="Martin F.M."/>
            <person name="Grigoriev I.V."/>
            <person name="Hibbett D.S."/>
        </authorList>
    </citation>
    <scope>NUCLEOTIDE SEQUENCE [LARGE SCALE GENOMIC DNA]</scope>
    <source>
        <strain evidence="7 8">L-15889</strain>
    </source>
</reference>
<feature type="compositionally biased region" description="Basic and acidic residues" evidence="5">
    <location>
        <begin position="399"/>
        <end position="410"/>
    </location>
</feature>
<dbReference type="Proteomes" id="UP000076727">
    <property type="component" value="Unassembled WGS sequence"/>
</dbReference>
<dbReference type="SUPFAM" id="SSF47113">
    <property type="entry name" value="Histone-fold"/>
    <property type="match status" value="1"/>
</dbReference>
<proteinExistence type="predicted"/>
<dbReference type="CDD" id="cd00076">
    <property type="entry name" value="HFD_SF"/>
    <property type="match status" value="1"/>
</dbReference>
<sequence>MDPAARKLLESVTHETLHAHNFARSSAQASGVFTDVLHRYLELLTTTCAKYAEHAGRLSLTFRDAQSALNELGLGVDELSEYAATEGREMARYAVHSQRRVEDLAEFKAAMAVGLREDRDDAIPLVYARMPTPSPEDEEDEDESASEVEEDAQEVANETEPEPFPMDLEGHISEMEPFAKAREDRKSIQPPSSPPLPLSPISNPSTPPRKRPRTSGWRPPSYVPDYLPPFPTTSPRHSPSPPPQDAPVVPDPVKVERPATPPPPQIATTTSSADYLTPTPYAQSSLATTSGPWHLPSAPPRMPDYGTQSSSRASVPQIQPALLGAYHHVLTHPPPPKVSSVNPARYKVALAFVAQSELNPRWDPATTLFGNSASNTPRVAAIGPSFPIPITKLPPTPTDGKDDTEKDKRPNLPSAPPRPVTTSERGAPLLSQQPSRIPDLARQVLPGSVYGRTTRLTHPPILQRGSQRLTYGPGVNAPWNTNAPTPPAAPLTNAKGKDTGVNGVVKDGEAPAKALSDARLYATWDYEQKRYHEPLASRRGRPGSIQGVGAAVPPVRQRSESRPLG</sequence>
<feature type="region of interest" description="Disordered" evidence="5">
    <location>
        <begin position="125"/>
        <end position="314"/>
    </location>
</feature>
<keyword evidence="4" id="KW-0539">Nucleus</keyword>
<dbReference type="InterPro" id="IPR006565">
    <property type="entry name" value="BTP"/>
</dbReference>
<feature type="compositionally biased region" description="Acidic residues" evidence="5">
    <location>
        <begin position="135"/>
        <end position="161"/>
    </location>
</feature>
<feature type="region of interest" description="Disordered" evidence="5">
    <location>
        <begin position="531"/>
        <end position="565"/>
    </location>
</feature>
<feature type="compositionally biased region" description="Polar residues" evidence="5">
    <location>
        <begin position="420"/>
        <end position="435"/>
    </location>
</feature>
<evidence type="ECO:0000313" key="8">
    <source>
        <dbReference type="Proteomes" id="UP000076727"/>
    </source>
</evidence>
<feature type="region of interest" description="Disordered" evidence="5">
    <location>
        <begin position="384"/>
        <end position="440"/>
    </location>
</feature>
<keyword evidence="2" id="KW-0805">Transcription regulation</keyword>
<dbReference type="AlphaFoldDB" id="A0A165PEB0"/>
<dbReference type="InterPro" id="IPR009072">
    <property type="entry name" value="Histone-fold"/>
</dbReference>
<feature type="compositionally biased region" description="Pro residues" evidence="5">
    <location>
        <begin position="226"/>
        <end position="245"/>
    </location>
</feature>
<protein>
    <recommendedName>
        <fullName evidence="6">Bromodomain associated domain-containing protein</fullName>
    </recommendedName>
</protein>
<keyword evidence="8" id="KW-1185">Reference proteome</keyword>
<dbReference type="EMBL" id="KV429070">
    <property type="protein sequence ID" value="KZT68102.1"/>
    <property type="molecule type" value="Genomic_DNA"/>
</dbReference>
<dbReference type="Gene3D" id="1.10.20.10">
    <property type="entry name" value="Histone, subunit A"/>
    <property type="match status" value="1"/>
</dbReference>
<evidence type="ECO:0000259" key="6">
    <source>
        <dbReference type="SMART" id="SM00576"/>
    </source>
</evidence>